<accession>A0A8J5STX6</accession>
<protein>
    <submittedName>
        <fullName evidence="1">Uncharacterized protein</fullName>
    </submittedName>
</protein>
<proteinExistence type="predicted"/>
<dbReference type="EMBL" id="JAAALK010000283">
    <property type="protein sequence ID" value="KAG8075477.1"/>
    <property type="molecule type" value="Genomic_DNA"/>
</dbReference>
<sequence length="87" mass="9715">MRFSLINLIAREAQKFPAHQILEILRAYLLPVLFVLPLYSHGFLPIISGGPVCSYNNCGILRRRDSTHGLPTACPELHTALNVIDDC</sequence>
<keyword evidence="2" id="KW-1185">Reference proteome</keyword>
<dbReference type="Proteomes" id="UP000729402">
    <property type="component" value="Unassembled WGS sequence"/>
</dbReference>
<gene>
    <name evidence="1" type="ORF">GUJ93_ZPchr0006g43098</name>
</gene>
<name>A0A8J5STX6_ZIZPA</name>
<evidence type="ECO:0000313" key="2">
    <source>
        <dbReference type="Proteomes" id="UP000729402"/>
    </source>
</evidence>
<comment type="caution">
    <text evidence="1">The sequence shown here is derived from an EMBL/GenBank/DDBJ whole genome shotgun (WGS) entry which is preliminary data.</text>
</comment>
<reference evidence="1" key="2">
    <citation type="submission" date="2021-02" db="EMBL/GenBank/DDBJ databases">
        <authorList>
            <person name="Kimball J.A."/>
            <person name="Haas M.W."/>
            <person name="Macchietto M."/>
            <person name="Kono T."/>
            <person name="Duquette J."/>
            <person name="Shao M."/>
        </authorList>
    </citation>
    <scope>NUCLEOTIDE SEQUENCE</scope>
    <source>
        <tissue evidence="1">Fresh leaf tissue</tissue>
    </source>
</reference>
<organism evidence="1 2">
    <name type="scientific">Zizania palustris</name>
    <name type="common">Northern wild rice</name>
    <dbReference type="NCBI Taxonomy" id="103762"/>
    <lineage>
        <taxon>Eukaryota</taxon>
        <taxon>Viridiplantae</taxon>
        <taxon>Streptophyta</taxon>
        <taxon>Embryophyta</taxon>
        <taxon>Tracheophyta</taxon>
        <taxon>Spermatophyta</taxon>
        <taxon>Magnoliopsida</taxon>
        <taxon>Liliopsida</taxon>
        <taxon>Poales</taxon>
        <taxon>Poaceae</taxon>
        <taxon>BOP clade</taxon>
        <taxon>Oryzoideae</taxon>
        <taxon>Oryzeae</taxon>
        <taxon>Zizaniinae</taxon>
        <taxon>Zizania</taxon>
    </lineage>
</organism>
<dbReference type="AlphaFoldDB" id="A0A8J5STX6"/>
<reference evidence="1" key="1">
    <citation type="journal article" date="2021" name="bioRxiv">
        <title>Whole Genome Assembly and Annotation of Northern Wild Rice, Zizania palustris L., Supports a Whole Genome Duplication in the Zizania Genus.</title>
        <authorList>
            <person name="Haas M."/>
            <person name="Kono T."/>
            <person name="Macchietto M."/>
            <person name="Millas R."/>
            <person name="McGilp L."/>
            <person name="Shao M."/>
            <person name="Duquette J."/>
            <person name="Hirsch C.N."/>
            <person name="Kimball J."/>
        </authorList>
    </citation>
    <scope>NUCLEOTIDE SEQUENCE</scope>
    <source>
        <tissue evidence="1">Fresh leaf tissue</tissue>
    </source>
</reference>
<evidence type="ECO:0000313" key="1">
    <source>
        <dbReference type="EMBL" id="KAG8075477.1"/>
    </source>
</evidence>